<sequence>MATATYADSELVVTVPKDAAPDDDGDGDGAARSRGWRLRFSLLVGDPLPWADAGEGERHGRDAAGEGERRGWDSACEGERRGRDSAGEGERRGWDSAGVGEGSASEDEPHSRDMASGAPARWTCSRRYRSVPAARSPVHPSHAMPREKRERRGREREGKRKLTPSCFVPKWAVLVVPYRASTAQNMWSREQLARTAPRRHAGDEGGWRRCCWC</sequence>
<accession>Q9ARZ6</accession>
<gene>
    <name evidence="2" type="primary">OSJNBa0004B13.2</name>
</gene>
<feature type="region of interest" description="Disordered" evidence="1">
    <location>
        <begin position="1"/>
        <end position="32"/>
    </location>
</feature>
<feature type="compositionally biased region" description="Basic and acidic residues" evidence="1">
    <location>
        <begin position="144"/>
        <end position="160"/>
    </location>
</feature>
<evidence type="ECO:0000313" key="2">
    <source>
        <dbReference type="EMBL" id="BAB39948.1"/>
    </source>
</evidence>
<organism evidence="2">
    <name type="scientific">Oryza sativa subsp. japonica</name>
    <name type="common">Rice</name>
    <dbReference type="NCBI Taxonomy" id="39947"/>
    <lineage>
        <taxon>Eukaryota</taxon>
        <taxon>Viridiplantae</taxon>
        <taxon>Streptophyta</taxon>
        <taxon>Embryophyta</taxon>
        <taxon>Tracheophyta</taxon>
        <taxon>Spermatophyta</taxon>
        <taxon>Magnoliopsida</taxon>
        <taxon>Liliopsida</taxon>
        <taxon>Poales</taxon>
        <taxon>Poaceae</taxon>
        <taxon>BOP clade</taxon>
        <taxon>Oryzoideae</taxon>
        <taxon>Oryzeae</taxon>
        <taxon>Oryzinae</taxon>
        <taxon>Oryza</taxon>
        <taxon>Oryza sativa</taxon>
    </lineage>
</organism>
<feature type="region of interest" description="Disordered" evidence="1">
    <location>
        <begin position="47"/>
        <end position="161"/>
    </location>
</feature>
<name>Q9ARZ6_ORYSJ</name>
<evidence type="ECO:0000256" key="1">
    <source>
        <dbReference type="SAM" id="MobiDB-lite"/>
    </source>
</evidence>
<feature type="compositionally biased region" description="Basic and acidic residues" evidence="1">
    <location>
        <begin position="55"/>
        <end position="94"/>
    </location>
</feature>
<dbReference type="AlphaFoldDB" id="Q9ARZ6"/>
<reference evidence="2" key="1">
    <citation type="submission" date="2000-12" db="EMBL/GenBank/DDBJ databases">
        <title>Oryza sativa nipponbare(GA3) genomic DNA, chromosome 1, BAC clone:OSJNBa0004B13.</title>
        <authorList>
            <person name="Sasaki T."/>
            <person name="Matsumoto T."/>
            <person name="Yamamoto K."/>
        </authorList>
    </citation>
    <scope>NUCLEOTIDE SEQUENCE</scope>
</reference>
<proteinExistence type="predicted"/>
<protein>
    <submittedName>
        <fullName evidence="2">OSJNBa0004B13.2 protein</fullName>
    </submittedName>
</protein>
<dbReference type="EMBL" id="AP003018">
    <property type="protein sequence ID" value="BAB39948.1"/>
    <property type="molecule type" value="Genomic_DNA"/>
</dbReference>